<dbReference type="InterPro" id="IPR000477">
    <property type="entry name" value="RT_dom"/>
</dbReference>
<dbReference type="Pfam" id="PF00078">
    <property type="entry name" value="RVT_1"/>
    <property type="match status" value="1"/>
</dbReference>
<gene>
    <name evidence="3" type="ORF">O181_065509</name>
</gene>
<dbReference type="InterPro" id="IPR043502">
    <property type="entry name" value="DNA/RNA_pol_sf"/>
</dbReference>
<dbReference type="InterPro" id="IPR050951">
    <property type="entry name" value="Retrovirus_Pol_polyprotein"/>
</dbReference>
<dbReference type="PANTHER" id="PTHR37984:SF5">
    <property type="entry name" value="PROTEIN NYNRIN-LIKE"/>
    <property type="match status" value="1"/>
</dbReference>
<organism evidence="3 4">
    <name type="scientific">Austropuccinia psidii MF-1</name>
    <dbReference type="NCBI Taxonomy" id="1389203"/>
    <lineage>
        <taxon>Eukaryota</taxon>
        <taxon>Fungi</taxon>
        <taxon>Dikarya</taxon>
        <taxon>Basidiomycota</taxon>
        <taxon>Pucciniomycotina</taxon>
        <taxon>Pucciniomycetes</taxon>
        <taxon>Pucciniales</taxon>
        <taxon>Sphaerophragmiaceae</taxon>
        <taxon>Austropuccinia</taxon>
    </lineage>
</organism>
<evidence type="ECO:0000256" key="1">
    <source>
        <dbReference type="SAM" id="MobiDB-lite"/>
    </source>
</evidence>
<dbReference type="Gene3D" id="3.10.10.10">
    <property type="entry name" value="HIV Type 1 Reverse Transcriptase, subunit A, domain 1"/>
    <property type="match status" value="1"/>
</dbReference>
<dbReference type="OrthoDB" id="2507294at2759"/>
<name>A0A9Q3ER69_9BASI</name>
<evidence type="ECO:0000259" key="2">
    <source>
        <dbReference type="Pfam" id="PF00078"/>
    </source>
</evidence>
<dbReference type="AlphaFoldDB" id="A0A9Q3ER69"/>
<feature type="domain" description="Reverse transcriptase" evidence="2">
    <location>
        <begin position="546"/>
        <end position="697"/>
    </location>
</feature>
<evidence type="ECO:0000313" key="4">
    <source>
        <dbReference type="Proteomes" id="UP000765509"/>
    </source>
</evidence>
<protein>
    <recommendedName>
        <fullName evidence="2">Reverse transcriptase domain-containing protein</fullName>
    </recommendedName>
</protein>
<dbReference type="CDD" id="cd01647">
    <property type="entry name" value="RT_LTR"/>
    <property type="match status" value="1"/>
</dbReference>
<feature type="region of interest" description="Disordered" evidence="1">
    <location>
        <begin position="270"/>
        <end position="298"/>
    </location>
</feature>
<accession>A0A9Q3ER69</accession>
<dbReference type="EMBL" id="AVOT02032078">
    <property type="protein sequence ID" value="MBW0525794.1"/>
    <property type="molecule type" value="Genomic_DNA"/>
</dbReference>
<reference evidence="3" key="1">
    <citation type="submission" date="2021-03" db="EMBL/GenBank/DDBJ databases">
        <title>Draft genome sequence of rust myrtle Austropuccinia psidii MF-1, a brazilian biotype.</title>
        <authorList>
            <person name="Quecine M.C."/>
            <person name="Pachon D.M.R."/>
            <person name="Bonatelli M.L."/>
            <person name="Correr F.H."/>
            <person name="Franceschini L.M."/>
            <person name="Leite T.F."/>
            <person name="Margarido G.R.A."/>
            <person name="Almeida C.A."/>
            <person name="Ferrarezi J.A."/>
            <person name="Labate C.A."/>
        </authorList>
    </citation>
    <scope>NUCLEOTIDE SEQUENCE</scope>
    <source>
        <strain evidence="3">MF-1</strain>
    </source>
</reference>
<feature type="region of interest" description="Disordered" evidence="1">
    <location>
        <begin position="222"/>
        <end position="243"/>
    </location>
</feature>
<dbReference type="SUPFAM" id="SSF56672">
    <property type="entry name" value="DNA/RNA polymerases"/>
    <property type="match status" value="1"/>
</dbReference>
<proteinExistence type="predicted"/>
<dbReference type="Proteomes" id="UP000765509">
    <property type="component" value="Unassembled WGS sequence"/>
</dbReference>
<dbReference type="Gene3D" id="3.30.70.270">
    <property type="match status" value="2"/>
</dbReference>
<dbReference type="PANTHER" id="PTHR37984">
    <property type="entry name" value="PROTEIN CBG26694"/>
    <property type="match status" value="1"/>
</dbReference>
<sequence>MNLKDDIQSEIRRVTGKMDTINEANSKIPKLSTPFSHIRSPVKPKEELKNPFITDLSHQDNNQVLMNEEPQLKEWPTFTGEGEYDHMSFIKTIDMLEEDYAIPDELITARLQSLFEKSAKRWYYGIRKTNSKNTWSWWKQERITKWANDAWRYKIENAFKSSFFDPDKDKPLTWFLKQVERLNALYPQMSQKMYINALEDIVTRIKIGRTWKKLDIKSPNKPFIKKDKSKEAFNPNTSKNNEQRKCHKCGGIGFLANNCLKKAKINEIVETENHNDKEEESDSEKETEESETSESDEINIINAKINNIDIIYEVLDVNSNLPQVGTSDTNLTNVQDAKLYRTKPAKGMGYTAGKSSISIVMVNNQEEKVNLDTGAYCTCVGKSYLKTIVPDWQEKLIPIQGVKFSSASESMKPLGIIDSRLIFPHPSQFVRIKVDFVAEFNHELTAKMKEKLIDLLFKYKNAFATDKEPLGAIIGHEVDIILNVEKPYPPLLRRQAYPASPRARESFAVHIKELMDLGVLRKLGHNEQVEVTTPVISTWNNGKSMMVGDFRALNTYNIPDRYPIPIIHEKLTQLSQAKLITAIDSLKCFHQNVLTDKAKKLLRIIVHCGIFEYLRMPFGMKNAPSHYQRIMNTIFPEELSEGWLIIYIDDIIAFSEIWDNNLSRLERVLQKIVQVNMKISLKKCHFAYSELKALGHVVSGLSFGIDKNKVAAVLLKEIPQTKKEMQSFLGFAGYYRKHIKDFARIAKSLYKLCDQQTVY</sequence>
<evidence type="ECO:0000313" key="3">
    <source>
        <dbReference type="EMBL" id="MBW0525794.1"/>
    </source>
</evidence>
<comment type="caution">
    <text evidence="3">The sequence shown here is derived from an EMBL/GenBank/DDBJ whole genome shotgun (WGS) entry which is preliminary data.</text>
</comment>
<dbReference type="InterPro" id="IPR043128">
    <property type="entry name" value="Rev_trsase/Diguanyl_cyclase"/>
</dbReference>
<keyword evidence="4" id="KW-1185">Reference proteome</keyword>
<feature type="compositionally biased region" description="Acidic residues" evidence="1">
    <location>
        <begin position="278"/>
        <end position="297"/>
    </location>
</feature>
<feature type="compositionally biased region" description="Basic and acidic residues" evidence="1">
    <location>
        <begin position="222"/>
        <end position="231"/>
    </location>
</feature>